<name>A0A8C9UKI3_SPEDA</name>
<feature type="compositionally biased region" description="Gly residues" evidence="1">
    <location>
        <begin position="36"/>
        <end position="45"/>
    </location>
</feature>
<protein>
    <submittedName>
        <fullName evidence="2">Uncharacterized protein</fullName>
    </submittedName>
</protein>
<keyword evidence="3" id="KW-1185">Reference proteome</keyword>
<dbReference type="Proteomes" id="UP000694422">
    <property type="component" value="Unplaced"/>
</dbReference>
<organism evidence="2 3">
    <name type="scientific">Spermophilus dauricus</name>
    <name type="common">Daurian ground squirrel</name>
    <dbReference type="NCBI Taxonomy" id="99837"/>
    <lineage>
        <taxon>Eukaryota</taxon>
        <taxon>Metazoa</taxon>
        <taxon>Chordata</taxon>
        <taxon>Craniata</taxon>
        <taxon>Vertebrata</taxon>
        <taxon>Euteleostomi</taxon>
        <taxon>Mammalia</taxon>
        <taxon>Eutheria</taxon>
        <taxon>Euarchontoglires</taxon>
        <taxon>Glires</taxon>
        <taxon>Rodentia</taxon>
        <taxon>Sciuromorpha</taxon>
        <taxon>Sciuridae</taxon>
        <taxon>Xerinae</taxon>
        <taxon>Marmotini</taxon>
        <taxon>Spermophilus</taxon>
    </lineage>
</organism>
<accession>A0A8C9UKI3</accession>
<dbReference type="AlphaFoldDB" id="A0A8C9UKI3"/>
<evidence type="ECO:0000256" key="1">
    <source>
        <dbReference type="SAM" id="MobiDB-lite"/>
    </source>
</evidence>
<evidence type="ECO:0000313" key="2">
    <source>
        <dbReference type="Ensembl" id="ENSSDAP00000004309.1"/>
    </source>
</evidence>
<reference evidence="2" key="2">
    <citation type="submission" date="2025-09" db="UniProtKB">
        <authorList>
            <consortium name="Ensembl"/>
        </authorList>
    </citation>
    <scope>IDENTIFICATION</scope>
</reference>
<sequence>VNPGCHQVLARRRACWRPCACGGLGAARSRRRPPGAGEGGEGLPGSRGPQPAARLPGPARIAQRDSALTHCARCQWISPSAARAPLVARSSQDLANTRCSSVSRTAHWSPRFQQSRTDFTAFESRPSRELPCCVFFA</sequence>
<reference evidence="2" key="1">
    <citation type="submission" date="2025-08" db="UniProtKB">
        <authorList>
            <consortium name="Ensembl"/>
        </authorList>
    </citation>
    <scope>IDENTIFICATION</scope>
</reference>
<feature type="region of interest" description="Disordered" evidence="1">
    <location>
        <begin position="25"/>
        <end position="57"/>
    </location>
</feature>
<dbReference type="Ensembl" id="ENSSDAT00000004952.1">
    <property type="protein sequence ID" value="ENSSDAP00000004309.1"/>
    <property type="gene ID" value="ENSSDAG00000004057.1"/>
</dbReference>
<proteinExistence type="predicted"/>
<evidence type="ECO:0000313" key="3">
    <source>
        <dbReference type="Proteomes" id="UP000694422"/>
    </source>
</evidence>